<proteinExistence type="predicted"/>
<name>A0ABY5DV81_9ACTN</name>
<accession>A0ABY5DV81</accession>
<organism evidence="1 2">
    <name type="scientific">Paraconexibacter antarcticus</name>
    <dbReference type="NCBI Taxonomy" id="2949664"/>
    <lineage>
        <taxon>Bacteria</taxon>
        <taxon>Bacillati</taxon>
        <taxon>Actinomycetota</taxon>
        <taxon>Thermoleophilia</taxon>
        <taxon>Solirubrobacterales</taxon>
        <taxon>Paraconexibacteraceae</taxon>
        <taxon>Paraconexibacter</taxon>
    </lineage>
</organism>
<dbReference type="Proteomes" id="UP001056035">
    <property type="component" value="Chromosome"/>
</dbReference>
<evidence type="ECO:0000313" key="1">
    <source>
        <dbReference type="EMBL" id="UTI65576.1"/>
    </source>
</evidence>
<dbReference type="EMBL" id="CP098502">
    <property type="protein sequence ID" value="UTI65576.1"/>
    <property type="molecule type" value="Genomic_DNA"/>
</dbReference>
<reference evidence="1 2" key="1">
    <citation type="submission" date="2022-06" db="EMBL/GenBank/DDBJ databases">
        <title>Paraconexibacter antarcticus.</title>
        <authorList>
            <person name="Kim C.S."/>
        </authorList>
    </citation>
    <scope>NUCLEOTIDE SEQUENCE [LARGE SCALE GENOMIC DNA]</scope>
    <source>
        <strain evidence="1 2">02-257</strain>
    </source>
</reference>
<dbReference type="RefSeq" id="WP_254572255.1">
    <property type="nucleotide sequence ID" value="NZ_CP098502.1"/>
</dbReference>
<protein>
    <submittedName>
        <fullName evidence="1">Uncharacterized protein</fullName>
    </submittedName>
</protein>
<sequence length="149" mass="16825">MGTVRRAWADLARDLYEFSDQAMWKTLGYDTFEEWLEGPDVSLDRRWVYQLIAQWRELVVNLGAEPSRLTAVEPSKVQEILPAVRRGQVSLEQALSDCEILSRADLRQRYGAGAQNGTSGEIHGTAYDPAAERQFAKCHACGSTYEVRT</sequence>
<evidence type="ECO:0000313" key="2">
    <source>
        <dbReference type="Proteomes" id="UP001056035"/>
    </source>
</evidence>
<gene>
    <name evidence="1" type="ORF">NBH00_05045</name>
</gene>
<keyword evidence="2" id="KW-1185">Reference proteome</keyword>